<dbReference type="Gene3D" id="2.40.170.20">
    <property type="entry name" value="TonB-dependent receptor, beta-barrel domain"/>
    <property type="match status" value="1"/>
</dbReference>
<dbReference type="EMBL" id="JBELPY010000001">
    <property type="protein sequence ID" value="MFL9833150.1"/>
    <property type="molecule type" value="Genomic_DNA"/>
</dbReference>
<dbReference type="Pfam" id="PF07715">
    <property type="entry name" value="Plug"/>
    <property type="match status" value="1"/>
</dbReference>
<keyword evidence="10" id="KW-1185">Reference proteome</keyword>
<dbReference type="Proteomes" id="UP001629058">
    <property type="component" value="Unassembled WGS sequence"/>
</dbReference>
<evidence type="ECO:0000256" key="4">
    <source>
        <dbReference type="ARBA" id="ARBA00022692"/>
    </source>
</evidence>
<dbReference type="PROSITE" id="PS52016">
    <property type="entry name" value="TONB_DEPENDENT_REC_3"/>
    <property type="match status" value="1"/>
</dbReference>
<evidence type="ECO:0000256" key="2">
    <source>
        <dbReference type="ARBA" id="ARBA00022448"/>
    </source>
</evidence>
<dbReference type="InterPro" id="IPR037066">
    <property type="entry name" value="Plug_dom_sf"/>
</dbReference>
<dbReference type="NCBIfam" id="TIGR04057">
    <property type="entry name" value="SusC_RagA_signa"/>
    <property type="match status" value="1"/>
</dbReference>
<comment type="caution">
    <text evidence="9">The sequence shown here is derived from an EMBL/GenBank/DDBJ whole genome shotgun (WGS) entry which is preliminary data.</text>
</comment>
<evidence type="ECO:0000259" key="8">
    <source>
        <dbReference type="Pfam" id="PF07715"/>
    </source>
</evidence>
<keyword evidence="4 7" id="KW-0812">Transmembrane</keyword>
<evidence type="ECO:0000313" key="10">
    <source>
        <dbReference type="Proteomes" id="UP001629058"/>
    </source>
</evidence>
<evidence type="ECO:0000313" key="9">
    <source>
        <dbReference type="EMBL" id="MFL9833150.1"/>
    </source>
</evidence>
<dbReference type="InterPro" id="IPR012910">
    <property type="entry name" value="Plug_dom"/>
</dbReference>
<keyword evidence="5 7" id="KW-0472">Membrane</keyword>
<comment type="subcellular location">
    <subcellularLocation>
        <location evidence="1 7">Cell outer membrane</location>
        <topology evidence="1 7">Multi-pass membrane protein</topology>
    </subcellularLocation>
</comment>
<reference evidence="9 10" key="1">
    <citation type="submission" date="2024-06" db="EMBL/GenBank/DDBJ databases">
        <authorList>
            <person name="Kaempfer P."/>
            <person name="Viver T."/>
        </authorList>
    </citation>
    <scope>NUCLEOTIDE SEQUENCE [LARGE SCALE GENOMIC DNA]</scope>
    <source>
        <strain evidence="9 10">ST-37</strain>
    </source>
</reference>
<organism evidence="9 10">
    <name type="scientific">Chryseobacterium terrae</name>
    <dbReference type="NCBI Taxonomy" id="3163299"/>
    <lineage>
        <taxon>Bacteria</taxon>
        <taxon>Pseudomonadati</taxon>
        <taxon>Bacteroidota</taxon>
        <taxon>Flavobacteriia</taxon>
        <taxon>Flavobacteriales</taxon>
        <taxon>Weeksellaceae</taxon>
        <taxon>Chryseobacterium group</taxon>
        <taxon>Chryseobacterium</taxon>
    </lineage>
</organism>
<dbReference type="NCBIfam" id="TIGR04056">
    <property type="entry name" value="OMP_RagA_SusC"/>
    <property type="match status" value="1"/>
</dbReference>
<evidence type="ECO:0000256" key="7">
    <source>
        <dbReference type="PROSITE-ProRule" id="PRU01360"/>
    </source>
</evidence>
<comment type="similarity">
    <text evidence="7">Belongs to the TonB-dependent receptor family.</text>
</comment>
<sequence>MKQTNLKYSCLIAVLYFGMNVNGQVAPKDTVAKEQKIEEVVLIGYGTQKKENVTGSIGLVSAKDLADRPNANPLSSVQGKLAGVNITNIGTPGGSPRVDIRGVGSLTGNTVFIVDGMITTDISYLNPQDIESMSVLKDPSSLAIFGAQAANGAVIIKTKTGKGKPVYNVNSYIGFKKVTNIPKMVNTDQYIELYNEKLMNDNGSSAGSITRANFPADTDWFKEIFRTSFINANDFSATGSLGKLNYYGSVGYLQDQGNLDAGQGINSGSGFNRFNTKLNLSYKITDNITIGNNFSFSKMRTDVAQNPLLDAYNSPPIFSAINPNTGDYQFFNGYSIPNPRAKLDMYRSQVRQERLLNNIYGELKFLKDFTFRISYSTDNYSPSQYEYTPTLTYVPVASQVPSTLTTRNYRNRNYVWDNTINWKKSFGNHNFDVLAGFSRTRTTLSQDYWSSRGVHYDGTNGSLNVANGTDQVYVSGIDRDDAVVSGVDQDQQRVESFFGRLNYDYKGKYLVNASVRRDASSQINVDRSRTFPAVSAGWVISKEDFMSEQNVFNLLKLRASYGELGNPNVGRGFNQNISIIGGGAYFGNSGYPAATIDQFVDTQIGWETTVGKDVGVEMALFNNKLKIDAAYFDKDSKNVVYNVFQGTVSGAANWNAFKTNAYSFNNRGFEISANYNANLSENVSFGVYGNFTSLKNEITSVYGGSYLETGASLFGNSIVRLQSGQPVGAYYGYDVAGVFQTDAEAAASGQSGAKAGWFKFKDQDGNGVIDSRDKTFLGSPIPKGTYGFGVNFNIYAIDIAVDFQGVFGNKIYNYNRERRFGNETWDLDMYENRWQGAGTSNTNSMITSNQSIILPNSFYVEDGSYIRIRNIQVGYNLPKSLANALSVTKLRLYISAQNPWTSFKYNGFSPEINNTDRVQMGIDNNIYPISAIYTMGMNLTF</sequence>
<gene>
    <name evidence="9" type="ORF">ABS765_03795</name>
</gene>
<evidence type="ECO:0000256" key="1">
    <source>
        <dbReference type="ARBA" id="ARBA00004571"/>
    </source>
</evidence>
<dbReference type="InterPro" id="IPR023997">
    <property type="entry name" value="TonB-dep_OMP_SusC/RagA_CS"/>
</dbReference>
<evidence type="ECO:0000256" key="6">
    <source>
        <dbReference type="ARBA" id="ARBA00023237"/>
    </source>
</evidence>
<keyword evidence="3 7" id="KW-1134">Transmembrane beta strand</keyword>
<dbReference type="SUPFAM" id="SSF56935">
    <property type="entry name" value="Porins"/>
    <property type="match status" value="1"/>
</dbReference>
<accession>A0ABW8Y178</accession>
<keyword evidence="2 7" id="KW-0813">Transport</keyword>
<dbReference type="InterPro" id="IPR039426">
    <property type="entry name" value="TonB-dep_rcpt-like"/>
</dbReference>
<dbReference type="InterPro" id="IPR023996">
    <property type="entry name" value="TonB-dep_OMP_SusC/RagA"/>
</dbReference>
<evidence type="ECO:0000256" key="5">
    <source>
        <dbReference type="ARBA" id="ARBA00023136"/>
    </source>
</evidence>
<protein>
    <submittedName>
        <fullName evidence="9">SusC/RagA family TonB-linked outer membrane protein</fullName>
    </submittedName>
</protein>
<dbReference type="RefSeq" id="WP_408087696.1">
    <property type="nucleotide sequence ID" value="NZ_JBELPY010000001.1"/>
</dbReference>
<proteinExistence type="inferred from homology"/>
<feature type="domain" description="TonB-dependent receptor plug" evidence="8">
    <location>
        <begin position="50"/>
        <end position="153"/>
    </location>
</feature>
<dbReference type="InterPro" id="IPR036942">
    <property type="entry name" value="Beta-barrel_TonB_sf"/>
</dbReference>
<name>A0ABW8Y178_9FLAO</name>
<keyword evidence="6 7" id="KW-0998">Cell outer membrane</keyword>
<dbReference type="Gene3D" id="2.170.130.10">
    <property type="entry name" value="TonB-dependent receptor, plug domain"/>
    <property type="match status" value="1"/>
</dbReference>
<evidence type="ECO:0000256" key="3">
    <source>
        <dbReference type="ARBA" id="ARBA00022452"/>
    </source>
</evidence>